<protein>
    <submittedName>
        <fullName evidence="2">Uncharacterized protein</fullName>
    </submittedName>
</protein>
<proteinExistence type="predicted"/>
<evidence type="ECO:0000256" key="1">
    <source>
        <dbReference type="SAM" id="MobiDB-lite"/>
    </source>
</evidence>
<sequence>MRVKFAALPSSGSVTCVVTGGGGGNTGTRRRSAEGRAMRASDSAAGGVESDSVTGVDAPAPGGAEAPGGAPAVLGVAVSPHPATTASDSAAAATRSRFMPG</sequence>
<accession>A0A919TKW4</accession>
<evidence type="ECO:0000313" key="2">
    <source>
        <dbReference type="EMBL" id="GIF05694.1"/>
    </source>
</evidence>
<comment type="caution">
    <text evidence="2">The sequence shown here is derived from an EMBL/GenBank/DDBJ whole genome shotgun (WGS) entry which is preliminary data.</text>
</comment>
<dbReference type="Proteomes" id="UP000629619">
    <property type="component" value="Unassembled WGS sequence"/>
</dbReference>
<feature type="region of interest" description="Disordered" evidence="1">
    <location>
        <begin position="19"/>
        <end position="101"/>
    </location>
</feature>
<feature type="compositionally biased region" description="Low complexity" evidence="1">
    <location>
        <begin position="55"/>
        <end position="101"/>
    </location>
</feature>
<gene>
    <name evidence="2" type="ORF">Asi03nite_32320</name>
</gene>
<evidence type="ECO:0000313" key="3">
    <source>
        <dbReference type="Proteomes" id="UP000629619"/>
    </source>
</evidence>
<dbReference type="AlphaFoldDB" id="A0A919TKW4"/>
<dbReference type="EMBL" id="BOMW01000028">
    <property type="protein sequence ID" value="GIF05694.1"/>
    <property type="molecule type" value="Genomic_DNA"/>
</dbReference>
<organism evidence="2 3">
    <name type="scientific">Actinoplanes siamensis</name>
    <dbReference type="NCBI Taxonomy" id="1223317"/>
    <lineage>
        <taxon>Bacteria</taxon>
        <taxon>Bacillati</taxon>
        <taxon>Actinomycetota</taxon>
        <taxon>Actinomycetes</taxon>
        <taxon>Micromonosporales</taxon>
        <taxon>Micromonosporaceae</taxon>
        <taxon>Actinoplanes</taxon>
    </lineage>
</organism>
<reference evidence="2" key="1">
    <citation type="submission" date="2021-01" db="EMBL/GenBank/DDBJ databases">
        <title>Whole genome shotgun sequence of Actinoplanes siamensis NBRC 109076.</title>
        <authorList>
            <person name="Komaki H."/>
            <person name="Tamura T."/>
        </authorList>
    </citation>
    <scope>NUCLEOTIDE SEQUENCE</scope>
    <source>
        <strain evidence="2">NBRC 109076</strain>
    </source>
</reference>
<keyword evidence="3" id="KW-1185">Reference proteome</keyword>
<name>A0A919TKW4_9ACTN</name>